<protein>
    <submittedName>
        <fullName evidence="2">Putative secreted protein</fullName>
    </submittedName>
</protein>
<reference evidence="2" key="1">
    <citation type="submission" date="2018-01" db="EMBL/GenBank/DDBJ databases">
        <title>An insight into the sialome of Amazonian anophelines.</title>
        <authorList>
            <person name="Ribeiro J.M."/>
            <person name="Scarpassa V."/>
            <person name="Calvo E."/>
        </authorList>
    </citation>
    <scope>NUCLEOTIDE SEQUENCE</scope>
    <source>
        <tissue evidence="2">Salivary glands</tissue>
    </source>
</reference>
<accession>A0A2M4B1H4</accession>
<name>A0A2M4B1H4_9DIPT</name>
<dbReference type="EMBL" id="GGFK01013583">
    <property type="protein sequence ID" value="MBW46904.1"/>
    <property type="molecule type" value="Transcribed_RNA"/>
</dbReference>
<organism evidence="2">
    <name type="scientific">Anopheles triannulatus</name>
    <dbReference type="NCBI Taxonomy" id="58253"/>
    <lineage>
        <taxon>Eukaryota</taxon>
        <taxon>Metazoa</taxon>
        <taxon>Ecdysozoa</taxon>
        <taxon>Arthropoda</taxon>
        <taxon>Hexapoda</taxon>
        <taxon>Insecta</taxon>
        <taxon>Pterygota</taxon>
        <taxon>Neoptera</taxon>
        <taxon>Endopterygota</taxon>
        <taxon>Diptera</taxon>
        <taxon>Nematocera</taxon>
        <taxon>Culicoidea</taxon>
        <taxon>Culicidae</taxon>
        <taxon>Anophelinae</taxon>
        <taxon>Anopheles</taxon>
    </lineage>
</organism>
<proteinExistence type="predicted"/>
<feature type="signal peptide" evidence="1">
    <location>
        <begin position="1"/>
        <end position="21"/>
    </location>
</feature>
<keyword evidence="1" id="KW-0732">Signal</keyword>
<evidence type="ECO:0000256" key="1">
    <source>
        <dbReference type="SAM" id="SignalP"/>
    </source>
</evidence>
<sequence>MVTGVVVVAVIVAAVDDVSIATDQQVAEMMILHFRQVTSCHLPPIGGVDSAVIHTTNTTTTRRVVGKPEALMLD</sequence>
<feature type="chain" id="PRO_5014663009" evidence="1">
    <location>
        <begin position="22"/>
        <end position="74"/>
    </location>
</feature>
<dbReference type="AlphaFoldDB" id="A0A2M4B1H4"/>
<evidence type="ECO:0000313" key="2">
    <source>
        <dbReference type="EMBL" id="MBW46904.1"/>
    </source>
</evidence>